<keyword evidence="3" id="KW-1185">Reference proteome</keyword>
<dbReference type="AlphaFoldDB" id="A0AAV7J3C6"/>
<proteinExistence type="predicted"/>
<evidence type="ECO:0000256" key="1">
    <source>
        <dbReference type="SAM" id="MobiDB-lite"/>
    </source>
</evidence>
<comment type="caution">
    <text evidence="2">The sequence shown here is derived from an EMBL/GenBank/DDBJ whole genome shotgun (WGS) entry which is preliminary data.</text>
</comment>
<protein>
    <submittedName>
        <fullName evidence="2">Uncharacterized protein</fullName>
    </submittedName>
</protein>
<evidence type="ECO:0000313" key="3">
    <source>
        <dbReference type="Proteomes" id="UP000826195"/>
    </source>
</evidence>
<name>A0AAV7J3C6_COTGL</name>
<accession>A0AAV7J3C6</accession>
<dbReference type="EMBL" id="JAHXZJ010000001">
    <property type="protein sequence ID" value="KAH0567180.1"/>
    <property type="molecule type" value="Genomic_DNA"/>
</dbReference>
<feature type="region of interest" description="Disordered" evidence="1">
    <location>
        <begin position="118"/>
        <end position="150"/>
    </location>
</feature>
<dbReference type="Proteomes" id="UP000826195">
    <property type="component" value="Unassembled WGS sequence"/>
</dbReference>
<organism evidence="2 3">
    <name type="scientific">Cotesia glomerata</name>
    <name type="common">Lepidopteran parasitic wasp</name>
    <name type="synonym">Apanteles glomeratus</name>
    <dbReference type="NCBI Taxonomy" id="32391"/>
    <lineage>
        <taxon>Eukaryota</taxon>
        <taxon>Metazoa</taxon>
        <taxon>Ecdysozoa</taxon>
        <taxon>Arthropoda</taxon>
        <taxon>Hexapoda</taxon>
        <taxon>Insecta</taxon>
        <taxon>Pterygota</taxon>
        <taxon>Neoptera</taxon>
        <taxon>Endopterygota</taxon>
        <taxon>Hymenoptera</taxon>
        <taxon>Apocrita</taxon>
        <taxon>Ichneumonoidea</taxon>
        <taxon>Braconidae</taxon>
        <taxon>Microgastrinae</taxon>
        <taxon>Cotesia</taxon>
    </lineage>
</organism>
<reference evidence="2 3" key="1">
    <citation type="journal article" date="2021" name="J. Hered.">
        <title>A chromosome-level genome assembly of the parasitoid wasp, Cotesia glomerata (Hymenoptera: Braconidae).</title>
        <authorList>
            <person name="Pinto B.J."/>
            <person name="Weis J.J."/>
            <person name="Gamble T."/>
            <person name="Ode P.J."/>
            <person name="Paul R."/>
            <person name="Zaspel J.M."/>
        </authorList>
    </citation>
    <scope>NUCLEOTIDE SEQUENCE [LARGE SCALE GENOMIC DNA]</scope>
    <source>
        <strain evidence="2">CgM1</strain>
    </source>
</reference>
<gene>
    <name evidence="2" type="ORF">KQX54_007340</name>
</gene>
<evidence type="ECO:0000313" key="2">
    <source>
        <dbReference type="EMBL" id="KAH0567180.1"/>
    </source>
</evidence>
<sequence>MDDRVKESDIKELHLDIKNIYIHKERMKDESDASPVTLNSGSKAATTYVNPLHSHHPPLEPPPLQRSILAYPGFPPRWYRDDTRTPTNTSGGCRRMKRGQLRLVGQRIHFGAHTVTARRAHTTRASPHQSYRPPRGNRHAATGKPHRGLLKSHERIQKPSRAPIFEISFVFHLFLYKIKKNHMERCKEQRLIQVKAKALAVVRVPLICGLANQFKYQRRSQRNFISFPISPSWDAELGIFTNQRISLVYCSQCVTRMWNKFLAFCEVRLDHVSRKLVGRICRGCEHM</sequence>